<dbReference type="GO" id="GO:0016874">
    <property type="term" value="F:ligase activity"/>
    <property type="evidence" value="ECO:0007669"/>
    <property type="project" value="UniProtKB-KW"/>
</dbReference>
<dbReference type="Pfam" id="PF26054">
    <property type="entry name" value="PHD_G2E3"/>
    <property type="match status" value="1"/>
</dbReference>
<proteinExistence type="predicted"/>
<gene>
    <name evidence="7" type="primary">G2e3_2</name>
    <name evidence="7" type="ORF">EUBBOU_R13300</name>
</gene>
<name>A0A7K8XT43_9PICI</name>
<sequence>CAVCGRSGAAITCGEIGCQRSFHLPCVTKGEGVAQYFGDFRSFCSTHRPQQAVERAPKPGTECLLCLEGVGDSKSYTTLVCPACEHSWFHRKCIQGYALRAGISAFRCLLCRNTQVFQQEMLTVGIRVPRRPPAWETVQTWAPLMERHGQCDALDCLCPGGREQAEEEGPWQLLLCSSCAAQGTHRPCSRLGDSTPSWECHGC</sequence>
<dbReference type="Pfam" id="PF13639">
    <property type="entry name" value="zf-RING_2"/>
    <property type="match status" value="1"/>
</dbReference>
<dbReference type="PROSITE" id="PS01359">
    <property type="entry name" value="ZF_PHD_1"/>
    <property type="match status" value="1"/>
</dbReference>
<evidence type="ECO:0000256" key="4">
    <source>
        <dbReference type="PROSITE-ProRule" id="PRU00175"/>
    </source>
</evidence>
<dbReference type="InterPro" id="IPR013083">
    <property type="entry name" value="Znf_RING/FYVE/PHD"/>
</dbReference>
<dbReference type="Proteomes" id="UP000583613">
    <property type="component" value="Unassembled WGS sequence"/>
</dbReference>
<accession>A0A7K8XT43</accession>
<keyword evidence="8" id="KW-1185">Reference proteome</keyword>
<dbReference type="EMBL" id="VWZE01018544">
    <property type="protein sequence ID" value="NXF94491.1"/>
    <property type="molecule type" value="Genomic_DNA"/>
</dbReference>
<evidence type="ECO:0000256" key="2">
    <source>
        <dbReference type="ARBA" id="ARBA00022771"/>
    </source>
</evidence>
<keyword evidence="7" id="KW-0436">Ligase</keyword>
<dbReference type="AlphaFoldDB" id="A0A7K8XT43"/>
<evidence type="ECO:0000256" key="3">
    <source>
        <dbReference type="ARBA" id="ARBA00022833"/>
    </source>
</evidence>
<evidence type="ECO:0000313" key="8">
    <source>
        <dbReference type="Proteomes" id="UP000583613"/>
    </source>
</evidence>
<dbReference type="SMART" id="SM00249">
    <property type="entry name" value="PHD"/>
    <property type="match status" value="2"/>
</dbReference>
<comment type="caution">
    <text evidence="7">The sequence shown here is derived from an EMBL/GenBank/DDBJ whole genome shotgun (WGS) entry which is preliminary data.</text>
</comment>
<dbReference type="SUPFAM" id="SSF57903">
    <property type="entry name" value="FYVE/PHD zinc finger"/>
    <property type="match status" value="2"/>
</dbReference>
<keyword evidence="2 4" id="KW-0863">Zinc-finger</keyword>
<evidence type="ECO:0000259" key="5">
    <source>
        <dbReference type="PROSITE" id="PS50089"/>
    </source>
</evidence>
<dbReference type="InterPro" id="IPR001841">
    <property type="entry name" value="Znf_RING"/>
</dbReference>
<feature type="non-terminal residue" evidence="7">
    <location>
        <position position="203"/>
    </location>
</feature>
<dbReference type="PANTHER" id="PTHR12420:SF47">
    <property type="entry name" value="PHD FINGER PROTEIN 7"/>
    <property type="match status" value="1"/>
</dbReference>
<dbReference type="InterPro" id="IPR011011">
    <property type="entry name" value="Znf_FYVE_PHD"/>
</dbReference>
<dbReference type="InterPro" id="IPR034732">
    <property type="entry name" value="EPHD"/>
</dbReference>
<protein>
    <submittedName>
        <fullName evidence="7">G2E3 ligase</fullName>
    </submittedName>
</protein>
<dbReference type="PANTHER" id="PTHR12420">
    <property type="entry name" value="PHD FINGER PROTEIN"/>
    <property type="match status" value="1"/>
</dbReference>
<feature type="domain" description="PHD-type" evidence="6">
    <location>
        <begin position="1"/>
        <end position="48"/>
    </location>
</feature>
<dbReference type="InterPro" id="IPR001965">
    <property type="entry name" value="Znf_PHD"/>
</dbReference>
<evidence type="ECO:0000259" key="6">
    <source>
        <dbReference type="PROSITE" id="PS51805"/>
    </source>
</evidence>
<dbReference type="OrthoDB" id="512616at2759"/>
<evidence type="ECO:0000313" key="7">
    <source>
        <dbReference type="EMBL" id="NXF94491.1"/>
    </source>
</evidence>
<keyword evidence="1" id="KW-0479">Metal-binding</keyword>
<organism evidence="7 8">
    <name type="scientific">Eubucco bourcierii</name>
    <name type="common">red-headed barbet</name>
    <dbReference type="NCBI Taxonomy" id="91767"/>
    <lineage>
        <taxon>Eukaryota</taxon>
        <taxon>Metazoa</taxon>
        <taxon>Chordata</taxon>
        <taxon>Craniata</taxon>
        <taxon>Vertebrata</taxon>
        <taxon>Euteleostomi</taxon>
        <taxon>Archelosauria</taxon>
        <taxon>Archosauria</taxon>
        <taxon>Dinosauria</taxon>
        <taxon>Saurischia</taxon>
        <taxon>Theropoda</taxon>
        <taxon>Coelurosauria</taxon>
        <taxon>Aves</taxon>
        <taxon>Neognathae</taxon>
        <taxon>Neoaves</taxon>
        <taxon>Telluraves</taxon>
        <taxon>Coraciimorphae</taxon>
        <taxon>Piciformes</taxon>
        <taxon>Ramphastidae</taxon>
        <taxon>Eubucco</taxon>
    </lineage>
</organism>
<dbReference type="PROSITE" id="PS51805">
    <property type="entry name" value="EPHD"/>
    <property type="match status" value="1"/>
</dbReference>
<feature type="domain" description="RING-type" evidence="5">
    <location>
        <begin position="63"/>
        <end position="112"/>
    </location>
</feature>
<dbReference type="InterPro" id="IPR051188">
    <property type="entry name" value="PHD-type_Zinc_Finger"/>
</dbReference>
<dbReference type="InterPro" id="IPR059102">
    <property type="entry name" value="PHD_PHF7/G2E3-like"/>
</dbReference>
<dbReference type="InterPro" id="IPR019786">
    <property type="entry name" value="Zinc_finger_PHD-type_CS"/>
</dbReference>
<reference evidence="7 8" key="1">
    <citation type="submission" date="2019-09" db="EMBL/GenBank/DDBJ databases">
        <title>Bird 10,000 Genomes (B10K) Project - Family phase.</title>
        <authorList>
            <person name="Zhang G."/>
        </authorList>
    </citation>
    <scope>NUCLEOTIDE SEQUENCE [LARGE SCALE GENOMIC DNA]</scope>
    <source>
        <strain evidence="7">B10K-DU-001-04</strain>
        <tissue evidence="7">Muscle</tissue>
    </source>
</reference>
<dbReference type="GO" id="GO:0005634">
    <property type="term" value="C:nucleus"/>
    <property type="evidence" value="ECO:0007669"/>
    <property type="project" value="TreeGrafter"/>
</dbReference>
<feature type="non-terminal residue" evidence="7">
    <location>
        <position position="1"/>
    </location>
</feature>
<dbReference type="PROSITE" id="PS50089">
    <property type="entry name" value="ZF_RING_2"/>
    <property type="match status" value="1"/>
</dbReference>
<dbReference type="SMART" id="SM00184">
    <property type="entry name" value="RING"/>
    <property type="match status" value="2"/>
</dbReference>
<dbReference type="Pfam" id="PF13771">
    <property type="entry name" value="zf-HC5HC2H"/>
    <property type="match status" value="1"/>
</dbReference>
<dbReference type="GO" id="GO:0008270">
    <property type="term" value="F:zinc ion binding"/>
    <property type="evidence" value="ECO:0007669"/>
    <property type="project" value="UniProtKB-KW"/>
</dbReference>
<keyword evidence="3" id="KW-0862">Zinc</keyword>
<evidence type="ECO:0000256" key="1">
    <source>
        <dbReference type="ARBA" id="ARBA00022723"/>
    </source>
</evidence>
<dbReference type="Gene3D" id="3.30.40.10">
    <property type="entry name" value="Zinc/RING finger domain, C3HC4 (zinc finger)"/>
    <property type="match status" value="3"/>
</dbReference>